<comment type="caution">
    <text evidence="1">The sequence shown here is derived from an EMBL/GenBank/DDBJ whole genome shotgun (WGS) entry which is preliminary data.</text>
</comment>
<dbReference type="RefSeq" id="WP_344680581.1">
    <property type="nucleotide sequence ID" value="NZ_BAAAUX010000014.1"/>
</dbReference>
<gene>
    <name evidence="1" type="ORF">GCM10010470_32930</name>
</gene>
<accession>A0ABN3VDV4</accession>
<keyword evidence="2" id="KW-1185">Reference proteome</keyword>
<sequence>MQSDVQRQRAEWEAGLMAGVPESRTWRIPAFADHGEVTITVRLPEVRIVDSAGREIGIAPQQADLIASKLGGISDWLIYGAADRTNP</sequence>
<name>A0ABN3VDV4_9PSEU</name>
<dbReference type="EMBL" id="BAAAUX010000014">
    <property type="protein sequence ID" value="GAA2795348.1"/>
    <property type="molecule type" value="Genomic_DNA"/>
</dbReference>
<dbReference type="Proteomes" id="UP001500979">
    <property type="component" value="Unassembled WGS sequence"/>
</dbReference>
<protein>
    <submittedName>
        <fullName evidence="1">Uncharacterized protein</fullName>
    </submittedName>
</protein>
<proteinExistence type="predicted"/>
<reference evidence="1 2" key="1">
    <citation type="journal article" date="2019" name="Int. J. Syst. Evol. Microbiol.">
        <title>The Global Catalogue of Microorganisms (GCM) 10K type strain sequencing project: providing services to taxonomists for standard genome sequencing and annotation.</title>
        <authorList>
            <consortium name="The Broad Institute Genomics Platform"/>
            <consortium name="The Broad Institute Genome Sequencing Center for Infectious Disease"/>
            <person name="Wu L."/>
            <person name="Ma J."/>
        </authorList>
    </citation>
    <scope>NUCLEOTIDE SEQUENCE [LARGE SCALE GENOMIC DNA]</scope>
    <source>
        <strain evidence="1 2">JCM 9383</strain>
    </source>
</reference>
<evidence type="ECO:0000313" key="2">
    <source>
        <dbReference type="Proteomes" id="UP001500979"/>
    </source>
</evidence>
<organism evidence="1 2">
    <name type="scientific">Saccharopolyspora taberi</name>
    <dbReference type="NCBI Taxonomy" id="60895"/>
    <lineage>
        <taxon>Bacteria</taxon>
        <taxon>Bacillati</taxon>
        <taxon>Actinomycetota</taxon>
        <taxon>Actinomycetes</taxon>
        <taxon>Pseudonocardiales</taxon>
        <taxon>Pseudonocardiaceae</taxon>
        <taxon>Saccharopolyspora</taxon>
    </lineage>
</organism>
<evidence type="ECO:0000313" key="1">
    <source>
        <dbReference type="EMBL" id="GAA2795348.1"/>
    </source>
</evidence>